<reference evidence="8 9" key="1">
    <citation type="submission" date="2013-12" db="EMBL/GenBank/DDBJ databases">
        <title>Draft genome sequence of Caloranaerobacter sp. H53214.</title>
        <authorList>
            <person name="Jiang L.J."/>
            <person name="Shao Z.Z."/>
            <person name="Long M.N."/>
        </authorList>
    </citation>
    <scope>NUCLEOTIDE SEQUENCE [LARGE SCALE GENOMIC DNA]</scope>
    <source>
        <strain evidence="8 9">H53214</strain>
    </source>
</reference>
<dbReference type="Proteomes" id="UP000029622">
    <property type="component" value="Unassembled WGS sequence"/>
</dbReference>
<dbReference type="InterPro" id="IPR000600">
    <property type="entry name" value="ROK"/>
</dbReference>
<dbReference type="Gene3D" id="3.30.420.40">
    <property type="match status" value="2"/>
</dbReference>
<keyword evidence="6" id="KW-0067">ATP-binding</keyword>
<evidence type="ECO:0000256" key="2">
    <source>
        <dbReference type="ARBA" id="ARBA00014701"/>
    </source>
</evidence>
<dbReference type="GO" id="GO:0005737">
    <property type="term" value="C:cytoplasm"/>
    <property type="evidence" value="ECO:0007669"/>
    <property type="project" value="InterPro"/>
</dbReference>
<dbReference type="Pfam" id="PF00480">
    <property type="entry name" value="ROK"/>
    <property type="match status" value="1"/>
</dbReference>
<dbReference type="InterPro" id="IPR043129">
    <property type="entry name" value="ATPase_NBD"/>
</dbReference>
<dbReference type="SUPFAM" id="SSF53067">
    <property type="entry name" value="Actin-like ATPase domain"/>
    <property type="match status" value="1"/>
</dbReference>
<gene>
    <name evidence="8" type="ORF">Y919_04755</name>
</gene>
<comment type="similarity">
    <text evidence="1">Belongs to the ROK (NagC/XylR) family.</text>
</comment>
<proteinExistence type="inferred from homology"/>
<dbReference type="PANTHER" id="PTHR18964">
    <property type="entry name" value="ROK (REPRESSOR, ORF, KINASE) FAMILY"/>
    <property type="match status" value="1"/>
</dbReference>
<evidence type="ECO:0000256" key="3">
    <source>
        <dbReference type="ARBA" id="ARBA00022679"/>
    </source>
</evidence>
<keyword evidence="3" id="KW-0808">Transferase</keyword>
<evidence type="ECO:0000256" key="4">
    <source>
        <dbReference type="ARBA" id="ARBA00022741"/>
    </source>
</evidence>
<dbReference type="NCBIfam" id="TIGR00744">
    <property type="entry name" value="ROK_glcA_fam"/>
    <property type="match status" value="1"/>
</dbReference>
<accession>A0A096BIJ3</accession>
<evidence type="ECO:0000256" key="1">
    <source>
        <dbReference type="ARBA" id="ARBA00006479"/>
    </source>
</evidence>
<evidence type="ECO:0000256" key="6">
    <source>
        <dbReference type="ARBA" id="ARBA00022840"/>
    </source>
</evidence>
<dbReference type="GO" id="GO:0004340">
    <property type="term" value="F:glucokinase activity"/>
    <property type="evidence" value="ECO:0007669"/>
    <property type="project" value="InterPro"/>
</dbReference>
<dbReference type="InterPro" id="IPR004654">
    <property type="entry name" value="ROK_glcA"/>
</dbReference>
<name>A0A096BIJ3_9FIRM</name>
<dbReference type="AlphaFoldDB" id="A0A096BIJ3"/>
<dbReference type="PANTHER" id="PTHR18964:SF149">
    <property type="entry name" value="BIFUNCTIONAL UDP-N-ACETYLGLUCOSAMINE 2-EPIMERASE_N-ACETYLMANNOSAMINE KINASE"/>
    <property type="match status" value="1"/>
</dbReference>
<dbReference type="RefSeq" id="WP_035162907.1">
    <property type="nucleotide sequence ID" value="NZ_AZTB01000017.1"/>
</dbReference>
<keyword evidence="5 8" id="KW-0418">Kinase</keyword>
<evidence type="ECO:0000313" key="9">
    <source>
        <dbReference type="Proteomes" id="UP000029622"/>
    </source>
</evidence>
<evidence type="ECO:0000256" key="5">
    <source>
        <dbReference type="ARBA" id="ARBA00022777"/>
    </source>
</evidence>
<evidence type="ECO:0000256" key="7">
    <source>
        <dbReference type="ARBA" id="ARBA00032386"/>
    </source>
</evidence>
<organism evidence="8 9">
    <name type="scientific">Caloranaerobacter azorensis H53214</name>
    <dbReference type="NCBI Taxonomy" id="1156417"/>
    <lineage>
        <taxon>Bacteria</taxon>
        <taxon>Bacillati</taxon>
        <taxon>Bacillota</taxon>
        <taxon>Tissierellia</taxon>
        <taxon>Tissierellales</taxon>
        <taxon>Thermohalobacteraceae</taxon>
        <taxon>Caloranaerobacter</taxon>
    </lineage>
</organism>
<comment type="caution">
    <text evidence="8">The sequence shown here is derived from an EMBL/GenBank/DDBJ whole genome shotgun (WGS) entry which is preliminary data.</text>
</comment>
<keyword evidence="4" id="KW-0547">Nucleotide-binding</keyword>
<protein>
    <recommendedName>
        <fullName evidence="2">Glucokinase</fullName>
    </recommendedName>
    <alternativeName>
        <fullName evidence="7">Glucose kinase</fullName>
    </alternativeName>
</protein>
<dbReference type="GO" id="GO:0006096">
    <property type="term" value="P:glycolytic process"/>
    <property type="evidence" value="ECO:0007669"/>
    <property type="project" value="InterPro"/>
</dbReference>
<dbReference type="EMBL" id="AZTB01000017">
    <property type="protein sequence ID" value="KGG80687.1"/>
    <property type="molecule type" value="Genomic_DNA"/>
</dbReference>
<evidence type="ECO:0000313" key="8">
    <source>
        <dbReference type="EMBL" id="KGG80687.1"/>
    </source>
</evidence>
<dbReference type="STRING" id="1156417.Y919_04755"/>
<sequence>MYIGIDIGGTAIKIGLVDNEGNIVYKKQIDTKAQRGYSEIEKDIISLIKSLLNIAEDNGSRVKSIGIGIPGIADPEGNKVIYCTNLGWTNVPLGENLKKEFDIPIYIENDATVAGIAESIKGVTKGYKNSIFITLGTGVGGGIIIDGKVYSGVHGIGSEIGHMIVGENFYDCNCGNNGCLETFSSATAVIKYAKKLIEEEQCETTLLEKVNNDLMKLNSKIIFDSAKEGDQLANKVVDRMVRYLGIGITNLINVLDPDVIAIGGGVSKAGDFLLEKVRKEVSKYVLFKEVKHAEIFLAELGNDAGIIGAALLSEYK</sequence>
<dbReference type="GO" id="GO:0005524">
    <property type="term" value="F:ATP binding"/>
    <property type="evidence" value="ECO:0007669"/>
    <property type="project" value="UniProtKB-KW"/>
</dbReference>